<keyword evidence="2" id="KW-0808">Transferase</keyword>
<dbReference type="CDD" id="cd00570">
    <property type="entry name" value="GST_N_family"/>
    <property type="match status" value="1"/>
</dbReference>
<dbReference type="PANTHER" id="PTHR43900">
    <property type="entry name" value="GLUTATHIONE S-TRANSFERASE RHO"/>
    <property type="match status" value="1"/>
</dbReference>
<dbReference type="InterPro" id="IPR036282">
    <property type="entry name" value="Glutathione-S-Trfase_C_sf"/>
</dbReference>
<evidence type="ECO:0000259" key="4">
    <source>
        <dbReference type="PROSITE" id="PS50405"/>
    </source>
</evidence>
<dbReference type="PROSITE" id="PS50404">
    <property type="entry name" value="GST_NTER"/>
    <property type="match status" value="1"/>
</dbReference>
<dbReference type="GO" id="GO:0043295">
    <property type="term" value="F:glutathione binding"/>
    <property type="evidence" value="ECO:0007669"/>
    <property type="project" value="TreeGrafter"/>
</dbReference>
<dbReference type="Gene3D" id="3.40.30.10">
    <property type="entry name" value="Glutaredoxin"/>
    <property type="match status" value="1"/>
</dbReference>
<dbReference type="Pfam" id="PF13417">
    <property type="entry name" value="GST_N_3"/>
    <property type="match status" value="1"/>
</dbReference>
<evidence type="ECO:0000313" key="5">
    <source>
        <dbReference type="EMBL" id="MBW4662126.1"/>
    </source>
</evidence>
<reference evidence="5" key="1">
    <citation type="submission" date="2021-05" db="EMBL/GenBank/DDBJ databases">
        <authorList>
            <person name="Pietrasiak N."/>
            <person name="Ward R."/>
            <person name="Stajich J.E."/>
            <person name="Kurbessoian T."/>
        </authorList>
    </citation>
    <scope>NUCLEOTIDE SEQUENCE</scope>
    <source>
        <strain evidence="5">UHER 2000/2452</strain>
    </source>
</reference>
<dbReference type="SUPFAM" id="SSF52833">
    <property type="entry name" value="Thioredoxin-like"/>
    <property type="match status" value="1"/>
</dbReference>
<evidence type="ECO:0000256" key="2">
    <source>
        <dbReference type="ARBA" id="ARBA00022679"/>
    </source>
</evidence>
<dbReference type="SUPFAM" id="SSF47616">
    <property type="entry name" value="GST C-terminal domain-like"/>
    <property type="match status" value="1"/>
</dbReference>
<dbReference type="InterPro" id="IPR004046">
    <property type="entry name" value="GST_C"/>
</dbReference>
<feature type="domain" description="GST N-terminal" evidence="3">
    <location>
        <begin position="2"/>
        <end position="81"/>
    </location>
</feature>
<dbReference type="Pfam" id="PF00043">
    <property type="entry name" value="GST_C"/>
    <property type="match status" value="1"/>
</dbReference>
<evidence type="ECO:0000259" key="3">
    <source>
        <dbReference type="PROSITE" id="PS50404"/>
    </source>
</evidence>
<feature type="domain" description="GST C-terminal" evidence="4">
    <location>
        <begin position="86"/>
        <end position="216"/>
    </location>
</feature>
<accession>A0A951QGU3</accession>
<dbReference type="EC" id="2.5.1.18" evidence="1"/>
<dbReference type="InterPro" id="IPR040079">
    <property type="entry name" value="Glutathione_S-Trfase"/>
</dbReference>
<gene>
    <name evidence="5" type="ORF">KME15_26020</name>
</gene>
<sequence>MSELILYGFPVSPYVRSARIALIEKGADYHYNEIGLDHLATDEYVRLNPFRKMPVLQQENFVLYETPAILGYIDEAFDGASLQPADPKARAQMRKWIGISSSYLYPVGVMQLFLQRIMFPIMGNEPDETLVEHSANAIAQYLDVIEQELVDTFLIGNALSLADIITGAMIDYVNMTKEGSALIHARPKTAAWLSHLSQRESFKQSLAGLLEGKKQR</sequence>
<proteinExistence type="predicted"/>
<dbReference type="SFLD" id="SFLDG00358">
    <property type="entry name" value="Main_(cytGST)"/>
    <property type="match status" value="1"/>
</dbReference>
<name>A0A951QGU3_9CYAN</name>
<dbReference type="GO" id="GO:0004364">
    <property type="term" value="F:glutathione transferase activity"/>
    <property type="evidence" value="ECO:0007669"/>
    <property type="project" value="UniProtKB-EC"/>
</dbReference>
<organism evidence="5 6">
    <name type="scientific">Drouetiella hepatica Uher 2000/2452</name>
    <dbReference type="NCBI Taxonomy" id="904376"/>
    <lineage>
        <taxon>Bacteria</taxon>
        <taxon>Bacillati</taxon>
        <taxon>Cyanobacteriota</taxon>
        <taxon>Cyanophyceae</taxon>
        <taxon>Oculatellales</taxon>
        <taxon>Oculatellaceae</taxon>
        <taxon>Drouetiella</taxon>
    </lineage>
</organism>
<dbReference type="InterPro" id="IPR010987">
    <property type="entry name" value="Glutathione-S-Trfase_C-like"/>
</dbReference>
<dbReference type="PROSITE" id="PS50405">
    <property type="entry name" value="GST_CTER"/>
    <property type="match status" value="1"/>
</dbReference>
<dbReference type="InterPro" id="IPR036249">
    <property type="entry name" value="Thioredoxin-like_sf"/>
</dbReference>
<dbReference type="Proteomes" id="UP000757435">
    <property type="component" value="Unassembled WGS sequence"/>
</dbReference>
<protein>
    <recommendedName>
        <fullName evidence="1">glutathione transferase</fullName>
        <ecNumber evidence="1">2.5.1.18</ecNumber>
    </recommendedName>
</protein>
<evidence type="ECO:0000313" key="6">
    <source>
        <dbReference type="Proteomes" id="UP000757435"/>
    </source>
</evidence>
<dbReference type="Gene3D" id="1.20.1050.10">
    <property type="match status" value="1"/>
</dbReference>
<evidence type="ECO:0000256" key="1">
    <source>
        <dbReference type="ARBA" id="ARBA00012452"/>
    </source>
</evidence>
<dbReference type="AlphaFoldDB" id="A0A951QGU3"/>
<dbReference type="SFLD" id="SFLDS00019">
    <property type="entry name" value="Glutathione_Transferase_(cytos"/>
    <property type="match status" value="1"/>
</dbReference>
<dbReference type="EMBL" id="JAHHHD010000059">
    <property type="protein sequence ID" value="MBW4662126.1"/>
    <property type="molecule type" value="Genomic_DNA"/>
</dbReference>
<dbReference type="InterPro" id="IPR004045">
    <property type="entry name" value="Glutathione_S-Trfase_N"/>
</dbReference>
<dbReference type="GO" id="GO:0005737">
    <property type="term" value="C:cytoplasm"/>
    <property type="evidence" value="ECO:0007669"/>
    <property type="project" value="TreeGrafter"/>
</dbReference>
<reference evidence="5" key="2">
    <citation type="journal article" date="2022" name="Microbiol. Resour. Announc.">
        <title>Metagenome Sequencing to Explore Phylogenomics of Terrestrial Cyanobacteria.</title>
        <authorList>
            <person name="Ward R.D."/>
            <person name="Stajich J.E."/>
            <person name="Johansen J.R."/>
            <person name="Huntemann M."/>
            <person name="Clum A."/>
            <person name="Foster B."/>
            <person name="Foster B."/>
            <person name="Roux S."/>
            <person name="Palaniappan K."/>
            <person name="Varghese N."/>
            <person name="Mukherjee S."/>
            <person name="Reddy T.B.K."/>
            <person name="Daum C."/>
            <person name="Copeland A."/>
            <person name="Chen I.A."/>
            <person name="Ivanova N.N."/>
            <person name="Kyrpides N.C."/>
            <person name="Shapiro N."/>
            <person name="Eloe-Fadrosh E.A."/>
            <person name="Pietrasiak N."/>
        </authorList>
    </citation>
    <scope>NUCLEOTIDE SEQUENCE</scope>
    <source>
        <strain evidence="5">UHER 2000/2452</strain>
    </source>
</reference>
<comment type="caution">
    <text evidence="5">The sequence shown here is derived from an EMBL/GenBank/DDBJ whole genome shotgun (WGS) entry which is preliminary data.</text>
</comment>
<dbReference type="PANTHER" id="PTHR43900:SF3">
    <property type="entry name" value="GLUTATHIONE S-TRANSFERASE RHO"/>
    <property type="match status" value="1"/>
</dbReference>